<evidence type="ECO:0000313" key="1">
    <source>
        <dbReference type="EMBL" id="POV97447.1"/>
    </source>
</evidence>
<reference evidence="1 2" key="1">
    <citation type="submission" date="2017-12" db="EMBL/GenBank/DDBJ databases">
        <title>Gene loss provides genomic basis for host adaptation in cereal stripe rust fungi.</title>
        <authorList>
            <person name="Xia C."/>
        </authorList>
    </citation>
    <scope>NUCLEOTIDE SEQUENCE [LARGE SCALE GENOMIC DNA]</scope>
    <source>
        <strain evidence="1 2">93TX-2</strain>
    </source>
</reference>
<reference evidence="2" key="3">
    <citation type="journal article" date="2018" name="Mol. Plant Microbe Interact.">
        <title>Genome sequence resources for the wheat stripe rust pathogen (Puccinia striiformis f. sp. tritici) and the barley stripe rust pathogen (Puccinia striiformis f. sp. hordei).</title>
        <authorList>
            <person name="Xia C."/>
            <person name="Wang M."/>
            <person name="Yin C."/>
            <person name="Cornejo O.E."/>
            <person name="Hulbert S.H."/>
            <person name="Chen X."/>
        </authorList>
    </citation>
    <scope>NUCLEOTIDE SEQUENCE [LARGE SCALE GENOMIC DNA]</scope>
    <source>
        <strain evidence="2">93TX-2</strain>
    </source>
</reference>
<dbReference type="VEuPathDB" id="FungiDB:PSHT_14552"/>
<keyword evidence="2" id="KW-1185">Reference proteome</keyword>
<proteinExistence type="predicted"/>
<organism evidence="1 2">
    <name type="scientific">Puccinia striiformis</name>
    <dbReference type="NCBI Taxonomy" id="27350"/>
    <lineage>
        <taxon>Eukaryota</taxon>
        <taxon>Fungi</taxon>
        <taxon>Dikarya</taxon>
        <taxon>Basidiomycota</taxon>
        <taxon>Pucciniomycotina</taxon>
        <taxon>Pucciniomycetes</taxon>
        <taxon>Pucciniales</taxon>
        <taxon>Pucciniaceae</taxon>
        <taxon>Puccinia</taxon>
    </lineage>
</organism>
<dbReference type="AlphaFoldDB" id="A0A2S4UJQ4"/>
<dbReference type="Proteomes" id="UP000238274">
    <property type="component" value="Unassembled WGS sequence"/>
</dbReference>
<comment type="caution">
    <text evidence="1">The sequence shown here is derived from an EMBL/GenBank/DDBJ whole genome shotgun (WGS) entry which is preliminary data.</text>
</comment>
<evidence type="ECO:0000313" key="2">
    <source>
        <dbReference type="Proteomes" id="UP000238274"/>
    </source>
</evidence>
<dbReference type="EMBL" id="PKSM01000332">
    <property type="protein sequence ID" value="POV97447.1"/>
    <property type="molecule type" value="Genomic_DNA"/>
</dbReference>
<accession>A0A2S4UJQ4</accession>
<sequence>MSNCEIIGEIIAVRSEEGQIKISPSFGLSRSMLVKGLKCMNETILQIHLILSMSATYIEKRRATAGVPPGSSRLFGHIMTSKLPRFLVVRLTQQTPSQQQEKVPEQEFS</sequence>
<protein>
    <submittedName>
        <fullName evidence="1">Uncharacterized protein</fullName>
    </submittedName>
</protein>
<gene>
    <name evidence="1" type="ORF">PSHT_14552</name>
</gene>
<name>A0A2S4UJQ4_9BASI</name>
<dbReference type="VEuPathDB" id="FungiDB:PSTT_00826"/>
<reference evidence="2" key="2">
    <citation type="journal article" date="2018" name="BMC Genomics">
        <title>Genomic insights into host adaptation between the wheat stripe rust pathogen (Puccinia striiformis f. sp. tritici) and the barley stripe rust pathogen (Puccinia striiformis f. sp. hordei).</title>
        <authorList>
            <person name="Xia C."/>
            <person name="Wang M."/>
            <person name="Yin C."/>
            <person name="Cornejo O.E."/>
            <person name="Hulbert S.H."/>
            <person name="Chen X."/>
        </authorList>
    </citation>
    <scope>NUCLEOTIDE SEQUENCE [LARGE SCALE GENOMIC DNA]</scope>
    <source>
        <strain evidence="2">93TX-2</strain>
    </source>
</reference>